<accession>A0A1M6Y355</accession>
<proteinExistence type="predicted"/>
<keyword evidence="3" id="KW-1185">Reference proteome</keyword>
<dbReference type="EMBL" id="FRBM01000002">
    <property type="protein sequence ID" value="SHL12701.1"/>
    <property type="molecule type" value="Genomic_DNA"/>
</dbReference>
<gene>
    <name evidence="1" type="ORF">BBH99_15895</name>
    <name evidence="2" type="ORF">SAMN05444407_102333</name>
</gene>
<sequence length="170" mass="20464">MGKENLKEKIEICIVNIQQLATTNCWNKISSNFVFIVSDFNEFEGENFFERRKSRNKVNKSKIILSLDLAIDILDREYQDLYDVNLYIFKANKKETIIEIQYYRKSNLASDYLKMVKDNEPMYHAKILKPYYVKDSNKFDVNWESGGLRYLWNHFLAQIRYRINTFRLTI</sequence>
<evidence type="ECO:0000313" key="4">
    <source>
        <dbReference type="Proteomes" id="UP000184069"/>
    </source>
</evidence>
<dbReference type="AlphaFoldDB" id="A0A1M6Y355"/>
<organism evidence="2 4">
    <name type="scientific">Chryseobacterium contaminans</name>
    <dbReference type="NCBI Taxonomy" id="1423959"/>
    <lineage>
        <taxon>Bacteria</taxon>
        <taxon>Pseudomonadati</taxon>
        <taxon>Bacteroidota</taxon>
        <taxon>Flavobacteriia</taxon>
        <taxon>Flavobacteriales</taxon>
        <taxon>Weeksellaceae</taxon>
        <taxon>Chryseobacterium group</taxon>
        <taxon>Chryseobacterium</taxon>
    </lineage>
</organism>
<reference evidence="2 4" key="2">
    <citation type="submission" date="2016-11" db="EMBL/GenBank/DDBJ databases">
        <authorList>
            <person name="Jaros S."/>
            <person name="Januszkiewicz K."/>
            <person name="Wedrychowicz H."/>
        </authorList>
    </citation>
    <scope>NUCLEOTIDE SEQUENCE [LARGE SCALE GENOMIC DNA]</scope>
    <source>
        <strain evidence="2 4">DSM 27621</strain>
    </source>
</reference>
<name>A0A1M6Y355_9FLAO</name>
<reference evidence="1 3" key="1">
    <citation type="submission" date="2016-07" db="EMBL/GenBank/DDBJ databases">
        <authorList>
            <person name="Jeong J.-J."/>
            <person name="Kim D.W."/>
            <person name="Sang M.K."/>
            <person name="Choi I.-G."/>
            <person name="Kim K.D."/>
        </authorList>
    </citation>
    <scope>NUCLEOTIDE SEQUENCE [LARGE SCALE GENOMIC DNA]</scope>
    <source>
        <strain evidence="1 3">C-26</strain>
    </source>
</reference>
<evidence type="ECO:0000313" key="3">
    <source>
        <dbReference type="Proteomes" id="UP000093508"/>
    </source>
</evidence>
<dbReference type="Proteomes" id="UP000093508">
    <property type="component" value="Unassembled WGS sequence"/>
</dbReference>
<protein>
    <submittedName>
        <fullName evidence="2">Uncharacterized protein</fullName>
    </submittedName>
</protein>
<dbReference type="OrthoDB" id="674560at2"/>
<evidence type="ECO:0000313" key="1">
    <source>
        <dbReference type="EMBL" id="OCA80359.1"/>
    </source>
</evidence>
<dbReference type="Proteomes" id="UP000184069">
    <property type="component" value="Unassembled WGS sequence"/>
</dbReference>
<evidence type="ECO:0000313" key="2">
    <source>
        <dbReference type="EMBL" id="SHL12701.1"/>
    </source>
</evidence>
<dbReference type="EMBL" id="MAYF01000012">
    <property type="protein sequence ID" value="OCA80359.1"/>
    <property type="molecule type" value="Genomic_DNA"/>
</dbReference>
<dbReference type="RefSeq" id="WP_066691037.1">
    <property type="nucleotide sequence ID" value="NZ_FRBM01000002.1"/>
</dbReference>